<accession>A0A166VGG2</accession>
<evidence type="ECO:0008006" key="3">
    <source>
        <dbReference type="Google" id="ProtNLM"/>
    </source>
</evidence>
<dbReference type="Proteomes" id="UP000076643">
    <property type="component" value="Unassembled WGS sequence"/>
</dbReference>
<name>A0A166VGG2_9GAMM</name>
<protein>
    <recommendedName>
        <fullName evidence="3">DUF3301 domain-containing protein</fullName>
    </recommendedName>
</protein>
<reference evidence="1 2" key="1">
    <citation type="submission" date="2013-07" db="EMBL/GenBank/DDBJ databases">
        <title>Comparative Genomic and Metabolomic Analysis of Twelve Strains of Pseudoalteromonas luteoviolacea.</title>
        <authorList>
            <person name="Vynne N.G."/>
            <person name="Mansson M."/>
            <person name="Gram L."/>
        </authorList>
    </citation>
    <scope>NUCLEOTIDE SEQUENCE [LARGE SCALE GENOMIC DNA]</scope>
    <source>
        <strain evidence="1 2">DSM 6061</strain>
    </source>
</reference>
<proteinExistence type="predicted"/>
<evidence type="ECO:0000313" key="2">
    <source>
        <dbReference type="Proteomes" id="UP000076643"/>
    </source>
</evidence>
<dbReference type="InterPro" id="IPR021732">
    <property type="entry name" value="DUF3301"/>
</dbReference>
<dbReference type="EMBL" id="AUYB01000128">
    <property type="protein sequence ID" value="KZN32702.1"/>
    <property type="molecule type" value="Genomic_DNA"/>
</dbReference>
<comment type="caution">
    <text evidence="1">The sequence shown here is derived from an EMBL/GenBank/DDBJ whole genome shotgun (WGS) entry which is preliminary data.</text>
</comment>
<dbReference type="RefSeq" id="WP_063359276.1">
    <property type="nucleotide sequence ID" value="NZ_AQHB01000028.1"/>
</dbReference>
<evidence type="ECO:0000313" key="1">
    <source>
        <dbReference type="EMBL" id="KZN32702.1"/>
    </source>
</evidence>
<dbReference type="GeneID" id="57363328"/>
<organism evidence="1 2">
    <name type="scientific">Pseudoalteromonas luteoviolacea DSM 6061</name>
    <dbReference type="NCBI Taxonomy" id="1365250"/>
    <lineage>
        <taxon>Bacteria</taxon>
        <taxon>Pseudomonadati</taxon>
        <taxon>Pseudomonadota</taxon>
        <taxon>Gammaproteobacteria</taxon>
        <taxon>Alteromonadales</taxon>
        <taxon>Pseudoalteromonadaceae</taxon>
        <taxon>Pseudoalteromonas</taxon>
    </lineage>
</organism>
<keyword evidence="2" id="KW-1185">Reference proteome</keyword>
<dbReference type="AlphaFoldDB" id="A0A166VGG2"/>
<dbReference type="Pfam" id="PF11743">
    <property type="entry name" value="DUF3301"/>
    <property type="match status" value="1"/>
</dbReference>
<sequence>MTTLWLFILILTTCGFFWYSREIAEAAREHAAQQTEKLNVQLLSVACQKRRIGVLKNGKLGIKSQFQFEFSSDRDTAYKGVLYLENQMLIKVDVPPHRIVD</sequence>
<dbReference type="PATRIC" id="fig|1365250.3.peg.4083"/>
<gene>
    <name evidence="1" type="ORF">N475_21275</name>
</gene>
<dbReference type="STRING" id="43657.S4054249_17240"/>